<evidence type="ECO:0000313" key="4">
    <source>
        <dbReference type="Proteomes" id="UP000078237"/>
    </source>
</evidence>
<feature type="domain" description="DUF7924" evidence="2">
    <location>
        <begin position="316"/>
        <end position="485"/>
    </location>
</feature>
<dbReference type="Proteomes" id="UP000078237">
    <property type="component" value="Unassembled WGS sequence"/>
</dbReference>
<feature type="region of interest" description="Disordered" evidence="1">
    <location>
        <begin position="494"/>
        <end position="599"/>
    </location>
</feature>
<evidence type="ECO:0000259" key="2">
    <source>
        <dbReference type="Pfam" id="PF25545"/>
    </source>
</evidence>
<organism evidence="3 4">
    <name type="scientific">Madurella mycetomatis</name>
    <dbReference type="NCBI Taxonomy" id="100816"/>
    <lineage>
        <taxon>Eukaryota</taxon>
        <taxon>Fungi</taxon>
        <taxon>Dikarya</taxon>
        <taxon>Ascomycota</taxon>
        <taxon>Pezizomycotina</taxon>
        <taxon>Sordariomycetes</taxon>
        <taxon>Sordariomycetidae</taxon>
        <taxon>Sordariales</taxon>
        <taxon>Sordariales incertae sedis</taxon>
        <taxon>Madurella</taxon>
    </lineage>
</organism>
<feature type="compositionally biased region" description="Polar residues" evidence="1">
    <location>
        <begin position="559"/>
        <end position="580"/>
    </location>
</feature>
<proteinExistence type="predicted"/>
<comment type="caution">
    <text evidence="3">The sequence shown here is derived from an EMBL/GenBank/DDBJ whole genome shotgun (WGS) entry which is preliminary data.</text>
</comment>
<dbReference type="PANTHER" id="PTHR42470:SF1">
    <property type="entry name" value="VAST DOMAIN-CONTAINING PROTEIN"/>
    <property type="match status" value="1"/>
</dbReference>
<dbReference type="Pfam" id="PF25545">
    <property type="entry name" value="DUF7924"/>
    <property type="match status" value="1"/>
</dbReference>
<dbReference type="PANTHER" id="PTHR42470">
    <property type="entry name" value="VAST DOMAIN-CONTAINING PROTEIN"/>
    <property type="match status" value="1"/>
</dbReference>
<feature type="compositionally biased region" description="Low complexity" evidence="1">
    <location>
        <begin position="510"/>
        <end position="531"/>
    </location>
</feature>
<feature type="compositionally biased region" description="Basic and acidic residues" evidence="1">
    <location>
        <begin position="581"/>
        <end position="599"/>
    </location>
</feature>
<evidence type="ECO:0000313" key="3">
    <source>
        <dbReference type="EMBL" id="KXX78391.1"/>
    </source>
</evidence>
<feature type="region of interest" description="Disordered" evidence="1">
    <location>
        <begin position="33"/>
        <end position="78"/>
    </location>
</feature>
<evidence type="ECO:0000256" key="1">
    <source>
        <dbReference type="SAM" id="MobiDB-lite"/>
    </source>
</evidence>
<feature type="compositionally biased region" description="Basic and acidic residues" evidence="1">
    <location>
        <begin position="143"/>
        <end position="165"/>
    </location>
</feature>
<keyword evidence="4" id="KW-1185">Reference proteome</keyword>
<dbReference type="InterPro" id="IPR057684">
    <property type="entry name" value="DUF7924"/>
</dbReference>
<name>A0A175W4N7_9PEZI</name>
<accession>A0A175W4N7</accession>
<protein>
    <recommendedName>
        <fullName evidence="2">DUF7924 domain-containing protein</fullName>
    </recommendedName>
</protein>
<dbReference type="OrthoDB" id="5233438at2759"/>
<gene>
    <name evidence="3" type="ORF">MMYC01_206007</name>
</gene>
<sequence length="599" mass="66741">MNGGISKAQARRSRVTLSKAQQDFLLDAVAITSAELPQSRREQSPVNGTLGRDAAAVRATKRPLDEGSEDPLPTKKARLTQKDAQQLGIEDEKARQATETILQQPKPTTPNRRYASFLKDFVDPVPPSESVHTFVSEWLKSVEPDREQRCRSDSHLQRPGDDPISRKLAKSAPEMSYIQDTDGFTVPLTPASTSRVVSVVPSDFTGTTPDSGRSSTRSLVEDLHYRVLNLAANNTYIRPLHKQFPEHITDLVDYMRRDRDSLGPSLDQVRQDAELNALWMGSGEPEVEDYFKGKIFPKPGASDSLQRAERQPMAKHTVPSTGSRLKLSTPVPDLLYGYNRYGAFPHQQSQHISMGTQPMANNAGLLYPFFVVEFKGDGGSMWVATNQCIGGSASCVKMAEDLNKRLRHCKSDEVRTIDSASFSIAMNGTEARLYVSWKHNELDYYMANVKSFLLQDPEHYIEFRKYVRNIIDWGQDKRLKDIRNCLDSLLQESRKRTSEAAKSRQPPSDGSAAGSGKKPRSSSSRKTSSRSNTVQGRGRGANGPHWQPAETESQDAYGETSSCPGQQQSFIDADKSTTSQDADKLPEYLYKEDDQQGQS</sequence>
<reference evidence="3 4" key="1">
    <citation type="journal article" date="2016" name="Genome Announc.">
        <title>Genome Sequence of Madurella mycetomatis mm55, Isolated from a Human Mycetoma Case in Sudan.</title>
        <authorList>
            <person name="Smit S."/>
            <person name="Derks M.F."/>
            <person name="Bervoets S."/>
            <person name="Fahal A."/>
            <person name="van Leeuwen W."/>
            <person name="van Belkum A."/>
            <person name="van de Sande W.W."/>
        </authorList>
    </citation>
    <scope>NUCLEOTIDE SEQUENCE [LARGE SCALE GENOMIC DNA]</scope>
    <source>
        <strain evidence="4">mm55</strain>
    </source>
</reference>
<feature type="region of interest" description="Disordered" evidence="1">
    <location>
        <begin position="143"/>
        <end position="167"/>
    </location>
</feature>
<dbReference type="VEuPathDB" id="FungiDB:MMYC01_206007"/>
<dbReference type="EMBL" id="LCTW02000122">
    <property type="protein sequence ID" value="KXX78391.1"/>
    <property type="molecule type" value="Genomic_DNA"/>
</dbReference>
<dbReference type="STRING" id="100816.A0A175W4N7"/>
<dbReference type="AlphaFoldDB" id="A0A175W4N7"/>